<gene>
    <name evidence="2" type="ORF">EW145_g1932</name>
</gene>
<accession>A0A4S4LD09</accession>
<proteinExistence type="predicted"/>
<feature type="region of interest" description="Disordered" evidence="1">
    <location>
        <begin position="157"/>
        <end position="200"/>
    </location>
</feature>
<sequence>MPGIVSAVSDYHAPEVQVPTLGSINILALTSSFWLFTSSKFKVLTLFQAFPQLPLSTTREIQHTSRPSSQYIDTDVTSQPSTMALQRDRSISGHRYSRSLEIPPTVSSSFTVDTLDSANSDEFIFPSSKGTTTSHGKAGAPLPGLYISQASRNLSGWRGGASIPPSPRAMSPLTPSPGPSSPINDLSEDAAEAEDEADSEDVWDLVPYDISWDDSANEEEDDCFSSSFQRRSDLRPQYARSRVAIAIPERPRANTEIHGRFSHDGSTPTLTKPALRRRHSTIELPVPLPLIFSDKPQSAPRETRLLPKEPGYLGWPLSLPGGDTNCDDLYPVRFPSSPHSTSDTLLDSSSASSFPFGLPPSSDANIHAQIRSVGQDLSQAKWDASFSHSDDTQMASIDMKTPDDLFQTNRTSPYGQNHATLALRNSISMPELEWAYQSPRNAGVKSFMSDSKCAEIDFEMIDSSSTWALSKADAAQSSVYPFDTVPPHIDIMEHTPNFLPFGDQQIDAMLGVSSYLAFSM</sequence>
<dbReference type="EMBL" id="SGPK01000059">
    <property type="protein sequence ID" value="THH09579.1"/>
    <property type="molecule type" value="Genomic_DNA"/>
</dbReference>
<dbReference type="AlphaFoldDB" id="A0A4S4LD09"/>
<comment type="caution">
    <text evidence="2">The sequence shown here is derived from an EMBL/GenBank/DDBJ whole genome shotgun (WGS) entry which is preliminary data.</text>
</comment>
<feature type="compositionally biased region" description="Acidic residues" evidence="1">
    <location>
        <begin position="186"/>
        <end position="200"/>
    </location>
</feature>
<protein>
    <submittedName>
        <fullName evidence="2">Uncharacterized protein</fullName>
    </submittedName>
</protein>
<dbReference type="Proteomes" id="UP000308199">
    <property type="component" value="Unassembled WGS sequence"/>
</dbReference>
<evidence type="ECO:0000256" key="1">
    <source>
        <dbReference type="SAM" id="MobiDB-lite"/>
    </source>
</evidence>
<feature type="region of interest" description="Disordered" evidence="1">
    <location>
        <begin position="60"/>
        <end position="90"/>
    </location>
</feature>
<reference evidence="2 3" key="1">
    <citation type="submission" date="2019-02" db="EMBL/GenBank/DDBJ databases">
        <title>Genome sequencing of the rare red list fungi Phellinidium pouzarii.</title>
        <authorList>
            <person name="Buettner E."/>
            <person name="Kellner H."/>
        </authorList>
    </citation>
    <scope>NUCLEOTIDE SEQUENCE [LARGE SCALE GENOMIC DNA]</scope>
    <source>
        <strain evidence="2 3">DSM 108285</strain>
    </source>
</reference>
<feature type="region of interest" description="Disordered" evidence="1">
    <location>
        <begin position="257"/>
        <end position="277"/>
    </location>
</feature>
<name>A0A4S4LD09_9AGAM</name>
<feature type="compositionally biased region" description="Polar residues" evidence="1">
    <location>
        <begin position="60"/>
        <end position="84"/>
    </location>
</feature>
<keyword evidence="3" id="KW-1185">Reference proteome</keyword>
<evidence type="ECO:0000313" key="2">
    <source>
        <dbReference type="EMBL" id="THH09579.1"/>
    </source>
</evidence>
<dbReference type="OrthoDB" id="2441642at2759"/>
<organism evidence="2 3">
    <name type="scientific">Phellinidium pouzarii</name>
    <dbReference type="NCBI Taxonomy" id="167371"/>
    <lineage>
        <taxon>Eukaryota</taxon>
        <taxon>Fungi</taxon>
        <taxon>Dikarya</taxon>
        <taxon>Basidiomycota</taxon>
        <taxon>Agaricomycotina</taxon>
        <taxon>Agaricomycetes</taxon>
        <taxon>Hymenochaetales</taxon>
        <taxon>Hymenochaetaceae</taxon>
        <taxon>Phellinidium</taxon>
    </lineage>
</organism>
<evidence type="ECO:0000313" key="3">
    <source>
        <dbReference type="Proteomes" id="UP000308199"/>
    </source>
</evidence>